<dbReference type="AlphaFoldDB" id="A0A263D6H9"/>
<feature type="transmembrane region" description="Helical" evidence="1">
    <location>
        <begin position="51"/>
        <end position="71"/>
    </location>
</feature>
<evidence type="ECO:0000313" key="2">
    <source>
        <dbReference type="EMBL" id="OZM73981.1"/>
    </source>
</evidence>
<reference evidence="2 3" key="1">
    <citation type="submission" date="2017-07" db="EMBL/GenBank/DDBJ databases">
        <title>Amycolatopsis antarcticus sp. nov., isolated from the surface of an Antarcticus brown macroalga.</title>
        <authorList>
            <person name="Wang J."/>
            <person name="Leiva S."/>
            <person name="Huang J."/>
            <person name="Huang Y."/>
        </authorList>
    </citation>
    <scope>NUCLEOTIDE SEQUENCE [LARGE SCALE GENOMIC DNA]</scope>
    <source>
        <strain evidence="2 3">AU-G6</strain>
    </source>
</reference>
<sequence length="127" mass="13381">MTRDRYPRRTLSFFLALGQLAFATVWLAPALHSSPSVPGRVSVISELNDWWPWLFGVAGLSLLAATTVLVGQQVGHSLCAASCGGYAAAGWIGALSSTPITNLTTALAFTLLAGAHFLVSAMYREAA</sequence>
<evidence type="ECO:0000256" key="1">
    <source>
        <dbReference type="SAM" id="Phobius"/>
    </source>
</evidence>
<organism evidence="2 3">
    <name type="scientific">Amycolatopsis antarctica</name>
    <dbReference type="NCBI Taxonomy" id="1854586"/>
    <lineage>
        <taxon>Bacteria</taxon>
        <taxon>Bacillati</taxon>
        <taxon>Actinomycetota</taxon>
        <taxon>Actinomycetes</taxon>
        <taxon>Pseudonocardiales</taxon>
        <taxon>Pseudonocardiaceae</taxon>
        <taxon>Amycolatopsis</taxon>
    </lineage>
</organism>
<gene>
    <name evidence="2" type="ORF">CFN78_06750</name>
</gene>
<feature type="transmembrane region" description="Helical" evidence="1">
    <location>
        <begin position="103"/>
        <end position="123"/>
    </location>
</feature>
<protein>
    <submittedName>
        <fullName evidence="2">Uncharacterized protein</fullName>
    </submittedName>
</protein>
<comment type="caution">
    <text evidence="2">The sequence shown here is derived from an EMBL/GenBank/DDBJ whole genome shotgun (WGS) entry which is preliminary data.</text>
</comment>
<dbReference type="InParanoid" id="A0A263D6H9"/>
<dbReference type="EMBL" id="NKYE01000003">
    <property type="protein sequence ID" value="OZM73981.1"/>
    <property type="molecule type" value="Genomic_DNA"/>
</dbReference>
<keyword evidence="1" id="KW-1133">Transmembrane helix</keyword>
<feature type="transmembrane region" description="Helical" evidence="1">
    <location>
        <begin position="78"/>
        <end position="97"/>
    </location>
</feature>
<keyword evidence="1" id="KW-0472">Membrane</keyword>
<dbReference type="RefSeq" id="WP_094861738.1">
    <property type="nucleotide sequence ID" value="NZ_NKYE01000003.1"/>
</dbReference>
<evidence type="ECO:0000313" key="3">
    <source>
        <dbReference type="Proteomes" id="UP000242444"/>
    </source>
</evidence>
<name>A0A263D6H9_9PSEU</name>
<keyword evidence="1" id="KW-0812">Transmembrane</keyword>
<dbReference type="Proteomes" id="UP000242444">
    <property type="component" value="Unassembled WGS sequence"/>
</dbReference>
<accession>A0A263D6H9</accession>
<proteinExistence type="predicted"/>
<keyword evidence="3" id="KW-1185">Reference proteome</keyword>